<dbReference type="OrthoDB" id="5987010at2759"/>
<proteinExistence type="predicted"/>
<feature type="compositionally biased region" description="Basic and acidic residues" evidence="1">
    <location>
        <begin position="62"/>
        <end position="73"/>
    </location>
</feature>
<dbReference type="AlphaFoldDB" id="A0A448ZSL5"/>
<feature type="compositionally biased region" description="Low complexity" evidence="1">
    <location>
        <begin position="50"/>
        <end position="60"/>
    </location>
</feature>
<organism evidence="3 4">
    <name type="scientific">Pseudo-nitzschia multistriata</name>
    <dbReference type="NCBI Taxonomy" id="183589"/>
    <lineage>
        <taxon>Eukaryota</taxon>
        <taxon>Sar</taxon>
        <taxon>Stramenopiles</taxon>
        <taxon>Ochrophyta</taxon>
        <taxon>Bacillariophyta</taxon>
        <taxon>Bacillariophyceae</taxon>
        <taxon>Bacillariophycidae</taxon>
        <taxon>Bacillariales</taxon>
        <taxon>Bacillariaceae</taxon>
        <taxon>Pseudo-nitzschia</taxon>
    </lineage>
</organism>
<dbReference type="Proteomes" id="UP000291116">
    <property type="component" value="Unassembled WGS sequence"/>
</dbReference>
<dbReference type="EMBL" id="CAACVS010000683">
    <property type="protein sequence ID" value="VEU45047.1"/>
    <property type="molecule type" value="Genomic_DNA"/>
</dbReference>
<dbReference type="InterPro" id="IPR012675">
    <property type="entry name" value="Beta-grasp_dom_sf"/>
</dbReference>
<evidence type="ECO:0000313" key="4">
    <source>
        <dbReference type="Proteomes" id="UP000291116"/>
    </source>
</evidence>
<dbReference type="Gene3D" id="3.10.20.30">
    <property type="match status" value="1"/>
</dbReference>
<keyword evidence="4" id="KW-1185">Reference proteome</keyword>
<feature type="region of interest" description="Disordered" evidence="1">
    <location>
        <begin position="37"/>
        <end position="81"/>
    </location>
</feature>
<evidence type="ECO:0000256" key="1">
    <source>
        <dbReference type="SAM" id="MobiDB-lite"/>
    </source>
</evidence>
<feature type="chain" id="PRO_5019519641" description="PDZ domain-containing protein" evidence="2">
    <location>
        <begin position="29"/>
        <end position="357"/>
    </location>
</feature>
<protein>
    <recommendedName>
        <fullName evidence="5">PDZ domain-containing protein</fullName>
    </recommendedName>
</protein>
<keyword evidence="2" id="KW-0732">Signal</keyword>
<reference evidence="3 4" key="1">
    <citation type="submission" date="2019-01" db="EMBL/GenBank/DDBJ databases">
        <authorList>
            <person name="Ferrante I. M."/>
        </authorList>
    </citation>
    <scope>NUCLEOTIDE SEQUENCE [LARGE SCALE GENOMIC DNA]</scope>
    <source>
        <strain evidence="3 4">B856</strain>
    </source>
</reference>
<sequence length="357" mass="37898">MKNFGVGAIAGWVTTVAVVLMLAESSSAFAPHSVKHRTVGKTAPSPPLASPTSIASAPADSDFEKPIPVRDEGASGAAADENRYNVDLETAADLWTVSVSADNRLDRAAGVPFLDSKSKDHFVDDVSVVVSRNGGMGIELLELAGGRDDDYGLTIVSGVSGNAEKAGVIAGDSIAGVEVNKVGGSGTNVEESSEAFDCECRNFDATIGLLGSFPPDIESLTLKIKRIRRWPKVKVVVAYPPSQCADGVDNEETVELFAGENLKRALQTRGIVFEDRDAAKCDFCGGKCTVSIDTGMQLMSPKGLTEEKLMKNNPKCRLSCKTVVGYNMQEGNVRLRINLNEWNTSDKGGFSNPFASK</sequence>
<accession>A0A448ZSL5</accession>
<evidence type="ECO:0008006" key="5">
    <source>
        <dbReference type="Google" id="ProtNLM"/>
    </source>
</evidence>
<name>A0A448ZSL5_9STRA</name>
<feature type="signal peptide" evidence="2">
    <location>
        <begin position="1"/>
        <end position="28"/>
    </location>
</feature>
<evidence type="ECO:0000256" key="2">
    <source>
        <dbReference type="SAM" id="SignalP"/>
    </source>
</evidence>
<gene>
    <name evidence="3" type="ORF">PSNMU_V1.4_AUG-EV-PASAV3_0121970</name>
</gene>
<evidence type="ECO:0000313" key="3">
    <source>
        <dbReference type="EMBL" id="VEU45047.1"/>
    </source>
</evidence>